<dbReference type="PANTHER" id="PTHR13126">
    <property type="entry name" value="CHAPERONE ATP11"/>
    <property type="match status" value="1"/>
</dbReference>
<organism evidence="6 7">
    <name type="scientific">Claviceps africana</name>
    <dbReference type="NCBI Taxonomy" id="83212"/>
    <lineage>
        <taxon>Eukaryota</taxon>
        <taxon>Fungi</taxon>
        <taxon>Dikarya</taxon>
        <taxon>Ascomycota</taxon>
        <taxon>Pezizomycotina</taxon>
        <taxon>Sordariomycetes</taxon>
        <taxon>Hypocreomycetidae</taxon>
        <taxon>Hypocreales</taxon>
        <taxon>Clavicipitaceae</taxon>
        <taxon>Claviceps</taxon>
    </lineage>
</organism>
<proteinExistence type="inferred from homology"/>
<accession>A0A8K0J9C8</accession>
<evidence type="ECO:0000256" key="5">
    <source>
        <dbReference type="SAM" id="MobiDB-lite"/>
    </source>
</evidence>
<feature type="region of interest" description="Disordered" evidence="5">
    <location>
        <begin position="98"/>
        <end position="141"/>
    </location>
</feature>
<comment type="similarity">
    <text evidence="2">Belongs to the ATP11 family.</text>
</comment>
<keyword evidence="4" id="KW-0496">Mitochondrion</keyword>
<reference evidence="6" key="1">
    <citation type="journal article" date="2020" name="bioRxiv">
        <title>Whole genome comparisons of ergot fungi reveals the divergence and evolution of species within the genus Claviceps are the result of varying mechanisms driving genome evolution and host range expansion.</title>
        <authorList>
            <person name="Wyka S.A."/>
            <person name="Mondo S.J."/>
            <person name="Liu M."/>
            <person name="Dettman J."/>
            <person name="Nalam V."/>
            <person name="Broders K.D."/>
        </authorList>
    </citation>
    <scope>NUCLEOTIDE SEQUENCE</scope>
    <source>
        <strain evidence="6">CCC 489</strain>
    </source>
</reference>
<evidence type="ECO:0000256" key="4">
    <source>
        <dbReference type="ARBA" id="ARBA00023128"/>
    </source>
</evidence>
<comment type="caution">
    <text evidence="6">The sequence shown here is derived from an EMBL/GenBank/DDBJ whole genome shotgun (WGS) entry which is preliminary data.</text>
</comment>
<dbReference type="GO" id="GO:0033615">
    <property type="term" value="P:mitochondrial proton-transporting ATP synthase complex assembly"/>
    <property type="evidence" value="ECO:0007669"/>
    <property type="project" value="TreeGrafter"/>
</dbReference>
<sequence>MAAVRVPATLRHLATCPLRFSARLPTQKRCAQVHHVRFLATEQPSQSQAVFEKYRRKLELKAKKEGLGSIDDLKSAYAKRIEAQRRKDAVEYPIPEIPQAAGTPVSQPNRGPLPSQPEPEPEPEDDEDRPPPYMRHPSATMPRLENLVDVEKFKKLGEKEMDILWRLRNDSPHKVCAVIPAASYRLMEMNAQMNRHFVLPVFHKDQGAEAHFIQWTFDEVNKSTTVLFTQLAEYKARLEYAIPHTTITHHLDLIDENGVVLMQGQMTPDRGVSPEDVKWLILYLQKFYGLWDWATVEGDEIQKQRAADRKRLLESFNIGDGEGFSFDKVLEEAQRLG</sequence>
<dbReference type="GO" id="GO:0005739">
    <property type="term" value="C:mitochondrion"/>
    <property type="evidence" value="ECO:0007669"/>
    <property type="project" value="UniProtKB-SubCell"/>
</dbReference>
<protein>
    <submittedName>
        <fullName evidence="6">Uncharacterized protein</fullName>
    </submittedName>
</protein>
<keyword evidence="7" id="KW-1185">Reference proteome</keyword>
<dbReference type="OrthoDB" id="16535at2759"/>
<comment type="subcellular location">
    <subcellularLocation>
        <location evidence="1">Mitochondrion</location>
    </subcellularLocation>
</comment>
<evidence type="ECO:0000256" key="2">
    <source>
        <dbReference type="ARBA" id="ARBA00009116"/>
    </source>
</evidence>
<feature type="compositionally biased region" description="Acidic residues" evidence="5">
    <location>
        <begin position="119"/>
        <end position="128"/>
    </location>
</feature>
<name>A0A8K0J9C8_9HYPO</name>
<dbReference type="Pfam" id="PF06644">
    <property type="entry name" value="ATP11"/>
    <property type="match status" value="1"/>
</dbReference>
<dbReference type="EMBL" id="SRPY01000144">
    <property type="protein sequence ID" value="KAG5927974.1"/>
    <property type="molecule type" value="Genomic_DNA"/>
</dbReference>
<dbReference type="PANTHER" id="PTHR13126:SF0">
    <property type="entry name" value="ATP SYNTHASE MITOCHONDRIAL F1 COMPLEX ASSEMBLY FACTOR 1"/>
    <property type="match status" value="1"/>
</dbReference>
<evidence type="ECO:0000313" key="7">
    <source>
        <dbReference type="Proteomes" id="UP000811619"/>
    </source>
</evidence>
<gene>
    <name evidence="6" type="ORF">E4U42_001451</name>
</gene>
<dbReference type="AlphaFoldDB" id="A0A8K0J9C8"/>
<dbReference type="Proteomes" id="UP000811619">
    <property type="component" value="Unassembled WGS sequence"/>
</dbReference>
<evidence type="ECO:0000313" key="6">
    <source>
        <dbReference type="EMBL" id="KAG5927974.1"/>
    </source>
</evidence>
<dbReference type="InterPro" id="IPR010591">
    <property type="entry name" value="ATP11"/>
</dbReference>
<evidence type="ECO:0000256" key="3">
    <source>
        <dbReference type="ARBA" id="ARBA00022946"/>
    </source>
</evidence>
<keyword evidence="3" id="KW-0809">Transit peptide</keyword>
<evidence type="ECO:0000256" key="1">
    <source>
        <dbReference type="ARBA" id="ARBA00004173"/>
    </source>
</evidence>